<comment type="pathway">
    <text evidence="4">Cofactor biosynthesis; phylloquinone biosynthesis.</text>
</comment>
<dbReference type="InterPro" id="IPR041338">
    <property type="entry name" value="OSBS_N"/>
</dbReference>
<proteinExistence type="inferred from homology"/>
<evidence type="ECO:0000256" key="5">
    <source>
        <dbReference type="NCBIfam" id="TIGR01927"/>
    </source>
</evidence>
<dbReference type="GO" id="GO:0009234">
    <property type="term" value="P:menaquinone biosynthetic process"/>
    <property type="evidence" value="ECO:0007669"/>
    <property type="project" value="UniProtKB-UniRule"/>
</dbReference>
<dbReference type="PANTHER" id="PTHR48073">
    <property type="entry name" value="O-SUCCINYLBENZOATE SYNTHASE-RELATED"/>
    <property type="match status" value="1"/>
</dbReference>
<dbReference type="UniPathway" id="UPA00995"/>
<dbReference type="Gene3D" id="3.30.390.10">
    <property type="entry name" value="Enolase-like, N-terminal domain"/>
    <property type="match status" value="1"/>
</dbReference>
<dbReference type="GO" id="GO:0043748">
    <property type="term" value="F:O-succinylbenzoate synthase activity"/>
    <property type="evidence" value="ECO:0007669"/>
    <property type="project" value="UniProtKB-EC"/>
</dbReference>
<dbReference type="InterPro" id="IPR029065">
    <property type="entry name" value="Enolase_C-like"/>
</dbReference>
<dbReference type="SUPFAM" id="SSF51604">
    <property type="entry name" value="Enolase C-terminal domain-like"/>
    <property type="match status" value="1"/>
</dbReference>
<evidence type="ECO:0000259" key="6">
    <source>
        <dbReference type="SMART" id="SM00922"/>
    </source>
</evidence>
<sequence>MGINFKNSQNNDQYRLSIQAYCRPFKQPLHTHHGVWRDRQGIWIQLCPIDEEESNDRGWGEIAPLPGFGSESVTEALQFCQSFGGQITDEQIRSIPDRFPACQFGFESALIDLHNWEAPPNLTQVCGLLPTGKAALDLQLPIWNQGYQTLKWKIAVAEISQELNDFQDLLSMLPDGIKVRLDANGGLTETQAHQWLQACADRPVEFLEQPLGISEFEAMLALSQEYPTPLALDESIATWQQFLNCYHAGWPGVMVVKPAILGFPSRLIEFCQADRVDMVLSSVFETAIARKMLLRLAATLNLQRALGLGTDCWFED</sequence>
<reference evidence="7" key="1">
    <citation type="submission" date="2016-10" db="EMBL/GenBank/DDBJ databases">
        <title>CRISPR-Cas defence system in Roseofilum reptotaenium: evidence of a bacteriophage-cyanobacterium arms race in the coral black band disease.</title>
        <authorList>
            <person name="Buerger P."/>
            <person name="Wood-Charlson E.M."/>
            <person name="Weynberg K.D."/>
            <person name="Willis B."/>
            <person name="Van Oppen M.J."/>
        </authorList>
    </citation>
    <scope>NUCLEOTIDE SEQUENCE [LARGE SCALE GENOMIC DNA]</scope>
    <source>
        <strain evidence="7">AO1-A</strain>
    </source>
</reference>
<dbReference type="PANTHER" id="PTHR48073:SF2">
    <property type="entry name" value="O-SUCCINYLBENZOATE SYNTHASE"/>
    <property type="match status" value="1"/>
</dbReference>
<feature type="binding site" evidence="4">
    <location>
        <position position="233"/>
    </location>
    <ligand>
        <name>Mg(2+)</name>
        <dbReference type="ChEBI" id="CHEBI:18420"/>
    </ligand>
</feature>
<evidence type="ECO:0000256" key="1">
    <source>
        <dbReference type="ARBA" id="ARBA00022723"/>
    </source>
</evidence>
<organism evidence="7 8">
    <name type="scientific">Roseofilum reptotaenium AO1-A</name>
    <dbReference type="NCBI Taxonomy" id="1925591"/>
    <lineage>
        <taxon>Bacteria</taxon>
        <taxon>Bacillati</taxon>
        <taxon>Cyanobacteriota</taxon>
        <taxon>Cyanophyceae</taxon>
        <taxon>Desertifilales</taxon>
        <taxon>Desertifilaceae</taxon>
        <taxon>Roseofilum</taxon>
    </lineage>
</organism>
<comment type="similarity">
    <text evidence="4">Belongs to the mandelate racemase/muconate lactonizing enzyme family. MenC type 1 subfamily.</text>
</comment>
<keyword evidence="3 4" id="KW-0456">Lyase</keyword>
<dbReference type="EC" id="4.2.1.113" evidence="4 5"/>
<evidence type="ECO:0000313" key="7">
    <source>
        <dbReference type="EMBL" id="OJJ26657.1"/>
    </source>
</evidence>
<evidence type="ECO:0000256" key="2">
    <source>
        <dbReference type="ARBA" id="ARBA00022842"/>
    </source>
</evidence>
<evidence type="ECO:0000256" key="4">
    <source>
        <dbReference type="HAMAP-Rule" id="MF_00470"/>
    </source>
</evidence>
<dbReference type="EMBL" id="MLAW01000005">
    <property type="protein sequence ID" value="OJJ26657.1"/>
    <property type="molecule type" value="Genomic_DNA"/>
</dbReference>
<dbReference type="GO" id="GO:0000287">
    <property type="term" value="F:magnesium ion binding"/>
    <property type="evidence" value="ECO:0007669"/>
    <property type="project" value="UniProtKB-UniRule"/>
</dbReference>
<dbReference type="NCBIfam" id="NF002739">
    <property type="entry name" value="PRK02714.1"/>
    <property type="match status" value="1"/>
</dbReference>
<dbReference type="Pfam" id="PF21508">
    <property type="entry name" value="MenC_N"/>
    <property type="match status" value="1"/>
</dbReference>
<evidence type="ECO:0000256" key="3">
    <source>
        <dbReference type="ARBA" id="ARBA00023239"/>
    </source>
</evidence>
<feature type="active site" description="Proton donor" evidence="4">
    <location>
        <position position="153"/>
    </location>
</feature>
<dbReference type="InterPro" id="IPR010196">
    <property type="entry name" value="OSB_synthase_MenC1"/>
</dbReference>
<feature type="binding site" evidence="4">
    <location>
        <position position="182"/>
    </location>
    <ligand>
        <name>Mg(2+)</name>
        <dbReference type="ChEBI" id="CHEBI:18420"/>
    </ligand>
</feature>
<feature type="binding site" evidence="4">
    <location>
        <position position="208"/>
    </location>
    <ligand>
        <name>Mg(2+)</name>
        <dbReference type="ChEBI" id="CHEBI:18420"/>
    </ligand>
</feature>
<dbReference type="UniPathway" id="UPA01057">
    <property type="reaction ID" value="UER00165"/>
</dbReference>
<keyword evidence="8" id="KW-1185">Reference proteome</keyword>
<dbReference type="HAMAP" id="MF_00470">
    <property type="entry name" value="MenC_1"/>
    <property type="match status" value="1"/>
</dbReference>
<comment type="caution">
    <text evidence="7">The sequence shown here is derived from an EMBL/GenBank/DDBJ whole genome shotgun (WGS) entry which is preliminary data.</text>
</comment>
<dbReference type="AlphaFoldDB" id="A0A1L9QVN2"/>
<dbReference type="NCBIfam" id="TIGR01927">
    <property type="entry name" value="menC_gam_Gplu"/>
    <property type="match status" value="1"/>
</dbReference>
<dbReference type="InterPro" id="IPR029017">
    <property type="entry name" value="Enolase-like_N"/>
</dbReference>
<evidence type="ECO:0000313" key="8">
    <source>
        <dbReference type="Proteomes" id="UP000183940"/>
    </source>
</evidence>
<feature type="active site" description="Proton acceptor" evidence="4">
    <location>
        <position position="257"/>
    </location>
</feature>
<dbReference type="STRING" id="1925591.BI308_04580"/>
<name>A0A1L9QVN2_9CYAN</name>
<dbReference type="CDD" id="cd03320">
    <property type="entry name" value="OSBS"/>
    <property type="match status" value="1"/>
</dbReference>
<keyword evidence="1 4" id="KW-0479">Metal-binding</keyword>
<protein>
    <recommendedName>
        <fullName evidence="4 5">o-succinylbenzoate synthase</fullName>
        <shortName evidence="4">OSB synthase</shortName>
        <shortName evidence="4">OSBS</shortName>
        <ecNumber evidence="4 5">4.2.1.113</ecNumber>
    </recommendedName>
    <alternativeName>
        <fullName evidence="4">4-(2'-carboxyphenyl)-4-oxybutyric acid synthase</fullName>
    </alternativeName>
    <alternativeName>
        <fullName evidence="4">o-succinylbenzoic acid synthase</fullName>
    </alternativeName>
</protein>
<dbReference type="SUPFAM" id="SSF54826">
    <property type="entry name" value="Enolase N-terminal domain-like"/>
    <property type="match status" value="1"/>
</dbReference>
<dbReference type="InterPro" id="IPR013342">
    <property type="entry name" value="Mandelate_racemase_C"/>
</dbReference>
<dbReference type="SMART" id="SM00922">
    <property type="entry name" value="MR_MLE"/>
    <property type="match status" value="1"/>
</dbReference>
<feature type="domain" description="Mandelate racemase/muconate lactonizing enzyme C-terminal" evidence="6">
    <location>
        <begin position="132"/>
        <end position="229"/>
    </location>
</feature>
<keyword evidence="2 4" id="KW-0460">Magnesium</keyword>
<dbReference type="Pfam" id="PF13378">
    <property type="entry name" value="MR_MLE_C"/>
    <property type="match status" value="1"/>
</dbReference>
<dbReference type="InterPro" id="IPR036849">
    <property type="entry name" value="Enolase-like_C_sf"/>
</dbReference>
<gene>
    <name evidence="4" type="primary">menC</name>
    <name evidence="7" type="ORF">BI308_04580</name>
</gene>
<comment type="catalytic activity">
    <reaction evidence="4">
        <text>(1R,6R)-6-hydroxy-2-succinyl-cyclohexa-2,4-diene-1-carboxylate = 2-succinylbenzoate + H2O</text>
        <dbReference type="Rhea" id="RHEA:10196"/>
        <dbReference type="ChEBI" id="CHEBI:15377"/>
        <dbReference type="ChEBI" id="CHEBI:18325"/>
        <dbReference type="ChEBI" id="CHEBI:58689"/>
        <dbReference type="EC" id="4.2.1.113"/>
    </reaction>
</comment>
<accession>A0A1L9QVN2</accession>
<dbReference type="GO" id="GO:0042372">
    <property type="term" value="P:phylloquinone biosynthetic process"/>
    <property type="evidence" value="ECO:0007669"/>
    <property type="project" value="UniProtKB-UniRule"/>
</dbReference>
<comment type="function">
    <text evidence="4">Converts 2-succinyl-6-hydroxy-2,4-cyclohexadiene-1-carboxylate (SHCHC) to 2-succinylbenzoate (OSB).</text>
</comment>
<comment type="cofactor">
    <cofactor evidence="4">
        <name>a divalent metal cation</name>
        <dbReference type="ChEBI" id="CHEBI:60240"/>
    </cofactor>
</comment>
<dbReference type="SFLD" id="SFLDF00009">
    <property type="entry name" value="o-succinylbenzoate_synthase"/>
    <property type="match status" value="1"/>
</dbReference>
<dbReference type="SFLD" id="SFLDS00001">
    <property type="entry name" value="Enolase"/>
    <property type="match status" value="1"/>
</dbReference>
<dbReference type="SFLD" id="SFLDG00180">
    <property type="entry name" value="muconate_cycloisomerase"/>
    <property type="match status" value="1"/>
</dbReference>
<dbReference type="Proteomes" id="UP000183940">
    <property type="component" value="Unassembled WGS sequence"/>
</dbReference>
<dbReference type="Gene3D" id="3.20.20.120">
    <property type="entry name" value="Enolase-like C-terminal domain"/>
    <property type="match status" value="1"/>
</dbReference>
<comment type="pathway">
    <text evidence="4">Quinol/quinone metabolism; 1,4-dihydroxy-2-naphthoate biosynthesis; 1,4-dihydroxy-2-naphthoate from chorismate: step 4/7.</text>
</comment>